<organism evidence="2 3">
    <name type="scientific">Algoriphagus hitonicola</name>
    <dbReference type="NCBI Taxonomy" id="435880"/>
    <lineage>
        <taxon>Bacteria</taxon>
        <taxon>Pseudomonadati</taxon>
        <taxon>Bacteroidota</taxon>
        <taxon>Cytophagia</taxon>
        <taxon>Cytophagales</taxon>
        <taxon>Cyclobacteriaceae</taxon>
        <taxon>Algoriphagus</taxon>
    </lineage>
</organism>
<dbReference type="AlphaFoldDB" id="A0A1I2VNL9"/>
<evidence type="ECO:0000313" key="3">
    <source>
        <dbReference type="Proteomes" id="UP000199642"/>
    </source>
</evidence>
<evidence type="ECO:0008006" key="4">
    <source>
        <dbReference type="Google" id="ProtNLM"/>
    </source>
</evidence>
<name>A0A1I2VNL9_9BACT</name>
<keyword evidence="1" id="KW-1133">Transmembrane helix</keyword>
<dbReference type="EMBL" id="FOPC01000010">
    <property type="protein sequence ID" value="SFG89847.1"/>
    <property type="molecule type" value="Genomic_DNA"/>
</dbReference>
<keyword evidence="3" id="KW-1185">Reference proteome</keyword>
<evidence type="ECO:0000313" key="2">
    <source>
        <dbReference type="EMBL" id="SFG89847.1"/>
    </source>
</evidence>
<sequence length="251" mass="29224">MSENGICRLCLQEKELLKQSHIIPNFMFKEIKDEKNRFFQFESKDIIEKKDRKKALQTGYFESNLLCKNCDNSILGGYERYGANSLYSPKIKNGPIVEGLVDTHGNRAFKVSNIDYVKFKLFLLSILWRASISSHIFFSEVNLGPHEEKIRKMILDHNAKSDLDYPIIFGSILGNNTHFENYISQPRMFKFNEHKLVLFVITGIYYGFVVSSYVRDKESLKSRLNQKNELIMSHIPKGKDVEHFLKIIGIK</sequence>
<keyword evidence="1" id="KW-0472">Membrane</keyword>
<accession>A0A1I2VNL9</accession>
<dbReference type="STRING" id="435880.SAMN04487988_1102"/>
<gene>
    <name evidence="2" type="ORF">SAMN04487988_1102</name>
</gene>
<keyword evidence="1" id="KW-0812">Transmembrane</keyword>
<reference evidence="3" key="1">
    <citation type="submission" date="2016-10" db="EMBL/GenBank/DDBJ databases">
        <authorList>
            <person name="Varghese N."/>
            <person name="Submissions S."/>
        </authorList>
    </citation>
    <scope>NUCLEOTIDE SEQUENCE [LARGE SCALE GENOMIC DNA]</scope>
    <source>
        <strain evidence="3">DSM 19315</strain>
    </source>
</reference>
<evidence type="ECO:0000256" key="1">
    <source>
        <dbReference type="SAM" id="Phobius"/>
    </source>
</evidence>
<proteinExistence type="predicted"/>
<dbReference type="Proteomes" id="UP000199642">
    <property type="component" value="Unassembled WGS sequence"/>
</dbReference>
<feature type="transmembrane region" description="Helical" evidence="1">
    <location>
        <begin position="196"/>
        <end position="214"/>
    </location>
</feature>
<protein>
    <recommendedName>
        <fullName evidence="4">HNH endonuclease</fullName>
    </recommendedName>
</protein>